<evidence type="ECO:0000256" key="14">
    <source>
        <dbReference type="ARBA" id="ARBA00042624"/>
    </source>
</evidence>
<evidence type="ECO:0000256" key="15">
    <source>
        <dbReference type="ARBA" id="ARBA00042742"/>
    </source>
</evidence>
<evidence type="ECO:0000256" key="5">
    <source>
        <dbReference type="ARBA" id="ARBA00022741"/>
    </source>
</evidence>
<dbReference type="GO" id="GO:0046933">
    <property type="term" value="F:proton-transporting ATP synthase activity, rotational mechanism"/>
    <property type="evidence" value="ECO:0007669"/>
    <property type="project" value="TreeGrafter"/>
</dbReference>
<dbReference type="GO" id="GO:0005739">
    <property type="term" value="C:mitochondrion"/>
    <property type="evidence" value="ECO:0007669"/>
    <property type="project" value="GOC"/>
</dbReference>
<feature type="region of interest" description="Disordered" evidence="17">
    <location>
        <begin position="273"/>
        <end position="293"/>
    </location>
</feature>
<dbReference type="GO" id="GO:0045259">
    <property type="term" value="C:proton-transporting ATP synthase complex"/>
    <property type="evidence" value="ECO:0007669"/>
    <property type="project" value="UniProtKB-KW"/>
</dbReference>
<keyword evidence="11" id="KW-0139">CF(1)</keyword>
<gene>
    <name evidence="19" type="ORF">OSB04_009318</name>
</gene>
<dbReference type="Gene3D" id="3.40.50.12240">
    <property type="match status" value="1"/>
</dbReference>
<keyword evidence="4" id="KW-0813">Transport</keyword>
<evidence type="ECO:0000256" key="16">
    <source>
        <dbReference type="ARBA" id="ARBA00048383"/>
    </source>
</evidence>
<evidence type="ECO:0000259" key="18">
    <source>
        <dbReference type="Pfam" id="PF00006"/>
    </source>
</evidence>
<keyword evidence="5" id="KW-0547">Nucleotide-binding</keyword>
<dbReference type="Pfam" id="PF00006">
    <property type="entry name" value="ATP-synt_ab"/>
    <property type="match status" value="1"/>
</dbReference>
<dbReference type="InterPro" id="IPR050053">
    <property type="entry name" value="ATPase_alpha/beta_chains"/>
</dbReference>
<dbReference type="GO" id="GO:0042776">
    <property type="term" value="P:proton motive force-driven mitochondrial ATP synthesis"/>
    <property type="evidence" value="ECO:0007669"/>
    <property type="project" value="TreeGrafter"/>
</dbReference>
<name>A0AA38WM14_9ASTR</name>
<protein>
    <recommendedName>
        <fullName evidence="3">H(+)-transporting two-sector ATPase</fullName>
        <ecNumber evidence="3">7.1.2.2</ecNumber>
    </recommendedName>
    <alternativeName>
        <fullName evidence="15">ATP synthase F1 sector subunit beta</fullName>
    </alternativeName>
    <alternativeName>
        <fullName evidence="14">F-ATPase subunit beta</fullName>
    </alternativeName>
</protein>
<dbReference type="InterPro" id="IPR000194">
    <property type="entry name" value="ATPase_F1/V1/A1_a/bsu_nucl-bd"/>
</dbReference>
<comment type="similarity">
    <text evidence="2">Belongs to the ATPase alpha/beta chains family.</text>
</comment>
<dbReference type="EMBL" id="JARYMX010000003">
    <property type="protein sequence ID" value="KAJ9554704.1"/>
    <property type="molecule type" value="Genomic_DNA"/>
</dbReference>
<feature type="domain" description="ATPase F1/V1/A1 complex alpha/beta subunit nucleotide-binding" evidence="18">
    <location>
        <begin position="25"/>
        <end position="149"/>
    </location>
</feature>
<comment type="catalytic activity">
    <reaction evidence="16">
        <text>ATP + H2O + 4 H(+)(in) = ADP + phosphate + 5 H(+)(out)</text>
        <dbReference type="Rhea" id="RHEA:57720"/>
        <dbReference type="ChEBI" id="CHEBI:15377"/>
        <dbReference type="ChEBI" id="CHEBI:15378"/>
        <dbReference type="ChEBI" id="CHEBI:30616"/>
        <dbReference type="ChEBI" id="CHEBI:43474"/>
        <dbReference type="ChEBI" id="CHEBI:456216"/>
        <dbReference type="EC" id="7.1.2.2"/>
    </reaction>
</comment>
<dbReference type="InterPro" id="IPR027417">
    <property type="entry name" value="P-loop_NTPase"/>
</dbReference>
<comment type="function">
    <text evidence="13">Produces ATP from ADP in the presence of a proton gradient across the membrane. The catalytic sites are hosted primarily by the beta subunits.</text>
</comment>
<dbReference type="EC" id="7.1.2.2" evidence="3"/>
<dbReference type="PANTHER" id="PTHR15184:SF71">
    <property type="entry name" value="ATP SYNTHASE SUBUNIT BETA, MITOCHONDRIAL"/>
    <property type="match status" value="1"/>
</dbReference>
<evidence type="ECO:0000256" key="9">
    <source>
        <dbReference type="ARBA" id="ARBA00023065"/>
    </source>
</evidence>
<evidence type="ECO:0000256" key="10">
    <source>
        <dbReference type="ARBA" id="ARBA00023136"/>
    </source>
</evidence>
<keyword evidence="12" id="KW-0066">ATP synthesis</keyword>
<keyword evidence="10" id="KW-0472">Membrane</keyword>
<evidence type="ECO:0000256" key="3">
    <source>
        <dbReference type="ARBA" id="ARBA00012473"/>
    </source>
</evidence>
<comment type="caution">
    <text evidence="19">The sequence shown here is derived from an EMBL/GenBank/DDBJ whole genome shotgun (WGS) entry which is preliminary data.</text>
</comment>
<keyword evidence="20" id="KW-1185">Reference proteome</keyword>
<evidence type="ECO:0000256" key="4">
    <source>
        <dbReference type="ARBA" id="ARBA00022448"/>
    </source>
</evidence>
<comment type="subcellular location">
    <subcellularLocation>
        <location evidence="1">Membrane</location>
    </subcellularLocation>
</comment>
<feature type="compositionally biased region" description="Polar residues" evidence="17">
    <location>
        <begin position="277"/>
        <end position="291"/>
    </location>
</feature>
<reference evidence="19" key="1">
    <citation type="submission" date="2023-03" db="EMBL/GenBank/DDBJ databases">
        <title>Chromosome-scale reference genome and RAD-based genetic map of yellow starthistle (Centaurea solstitialis) reveal putative structural variation and QTLs associated with invader traits.</title>
        <authorList>
            <person name="Reatini B."/>
            <person name="Cang F.A."/>
            <person name="Jiang Q."/>
            <person name="Mckibben M.T.W."/>
            <person name="Barker M.S."/>
            <person name="Rieseberg L.H."/>
            <person name="Dlugosch K.M."/>
        </authorList>
    </citation>
    <scope>NUCLEOTIDE SEQUENCE</scope>
    <source>
        <strain evidence="19">CAN-66</strain>
        <tissue evidence="19">Leaf</tissue>
    </source>
</reference>
<evidence type="ECO:0000256" key="8">
    <source>
        <dbReference type="ARBA" id="ARBA00022967"/>
    </source>
</evidence>
<evidence type="ECO:0000256" key="1">
    <source>
        <dbReference type="ARBA" id="ARBA00004370"/>
    </source>
</evidence>
<sequence length="327" mass="37750">MVVSLSFGSPFVFIISGFWIDFMSEQRNSFESHIMWVHMNNAKLKVALVYGLMNEPSGAHMRVGLTALTMVEYFRDVNEQGVLLFIDNIFRFVQARFEVSALSGRMHYVVGYQPTLNTEMDALQERITSTKEGSITSIHTVYVPANDLTLEYFKYKRTITKYKNNKTKEYFTQESHVYTTLAVTLSRAVPSILEALYRWMKLDRNGKGMQLANSSLFSNHLLIQTAMHHHSLTNSLTPCEGEIRKMKTKEKEDAHLNVPKHVQRKARTQLERYEPQAITNPPQHSKTNNGNLLKLEQRRRDVVVTVWMRTETSIGRHRRQPPPVAEG</sequence>
<evidence type="ECO:0000313" key="19">
    <source>
        <dbReference type="EMBL" id="KAJ9554704.1"/>
    </source>
</evidence>
<keyword evidence="7" id="KW-0067">ATP-binding</keyword>
<evidence type="ECO:0000256" key="13">
    <source>
        <dbReference type="ARBA" id="ARBA00037290"/>
    </source>
</evidence>
<keyword evidence="8" id="KW-1278">Translocase</keyword>
<evidence type="ECO:0000256" key="7">
    <source>
        <dbReference type="ARBA" id="ARBA00022840"/>
    </source>
</evidence>
<dbReference type="AlphaFoldDB" id="A0AA38WM14"/>
<evidence type="ECO:0000256" key="2">
    <source>
        <dbReference type="ARBA" id="ARBA00008936"/>
    </source>
</evidence>
<keyword evidence="9" id="KW-0406">Ion transport</keyword>
<evidence type="ECO:0000256" key="12">
    <source>
        <dbReference type="ARBA" id="ARBA00023310"/>
    </source>
</evidence>
<proteinExistence type="inferred from homology"/>
<dbReference type="GO" id="GO:0009535">
    <property type="term" value="C:chloroplast thylakoid membrane"/>
    <property type="evidence" value="ECO:0007669"/>
    <property type="project" value="TreeGrafter"/>
</dbReference>
<dbReference type="SUPFAM" id="SSF52540">
    <property type="entry name" value="P-loop containing nucleoside triphosphate hydrolases"/>
    <property type="match status" value="1"/>
</dbReference>
<dbReference type="Proteomes" id="UP001172457">
    <property type="component" value="Chromosome 3"/>
</dbReference>
<evidence type="ECO:0000256" key="11">
    <source>
        <dbReference type="ARBA" id="ARBA00023196"/>
    </source>
</evidence>
<dbReference type="PANTHER" id="PTHR15184">
    <property type="entry name" value="ATP SYNTHASE"/>
    <property type="match status" value="1"/>
</dbReference>
<organism evidence="19 20">
    <name type="scientific">Centaurea solstitialis</name>
    <name type="common">yellow star-thistle</name>
    <dbReference type="NCBI Taxonomy" id="347529"/>
    <lineage>
        <taxon>Eukaryota</taxon>
        <taxon>Viridiplantae</taxon>
        <taxon>Streptophyta</taxon>
        <taxon>Embryophyta</taxon>
        <taxon>Tracheophyta</taxon>
        <taxon>Spermatophyta</taxon>
        <taxon>Magnoliopsida</taxon>
        <taxon>eudicotyledons</taxon>
        <taxon>Gunneridae</taxon>
        <taxon>Pentapetalae</taxon>
        <taxon>asterids</taxon>
        <taxon>campanulids</taxon>
        <taxon>Asterales</taxon>
        <taxon>Asteraceae</taxon>
        <taxon>Carduoideae</taxon>
        <taxon>Cardueae</taxon>
        <taxon>Centaureinae</taxon>
        <taxon>Centaurea</taxon>
    </lineage>
</organism>
<evidence type="ECO:0000256" key="6">
    <source>
        <dbReference type="ARBA" id="ARBA00022781"/>
    </source>
</evidence>
<dbReference type="GO" id="GO:0005524">
    <property type="term" value="F:ATP binding"/>
    <property type="evidence" value="ECO:0007669"/>
    <property type="project" value="UniProtKB-KW"/>
</dbReference>
<accession>A0AA38WM14</accession>
<keyword evidence="6" id="KW-0375">Hydrogen ion transport</keyword>
<evidence type="ECO:0000256" key="17">
    <source>
        <dbReference type="SAM" id="MobiDB-lite"/>
    </source>
</evidence>
<evidence type="ECO:0000313" key="20">
    <source>
        <dbReference type="Proteomes" id="UP001172457"/>
    </source>
</evidence>